<dbReference type="GO" id="GO:0005886">
    <property type="term" value="C:plasma membrane"/>
    <property type="evidence" value="ECO:0007669"/>
    <property type="project" value="UniProtKB-SubCell"/>
</dbReference>
<keyword evidence="5 16" id="KW-0378">Hydrolase</keyword>
<dbReference type="GO" id="GO:0005576">
    <property type="term" value="C:extracellular region"/>
    <property type="evidence" value="ECO:0007669"/>
    <property type="project" value="TreeGrafter"/>
</dbReference>
<dbReference type="Gene3D" id="3.20.20.80">
    <property type="entry name" value="Glycosidases"/>
    <property type="match status" value="1"/>
</dbReference>
<evidence type="ECO:0000256" key="7">
    <source>
        <dbReference type="ARBA" id="ARBA00022989"/>
    </source>
</evidence>
<evidence type="ECO:0000256" key="1">
    <source>
        <dbReference type="ARBA" id="ARBA00004401"/>
    </source>
</evidence>
<comment type="function">
    <text evidence="13">Glucosidase involved in the degradation of cellulosic biomass. Active on lichenan.</text>
</comment>
<dbReference type="GO" id="GO:0009251">
    <property type="term" value="P:glucan catabolic process"/>
    <property type="evidence" value="ECO:0007669"/>
    <property type="project" value="TreeGrafter"/>
</dbReference>
<comment type="caution">
    <text evidence="19">The sequence shown here is derived from an EMBL/GenBank/DDBJ whole genome shotgun (WGS) entry which is preliminary data.</text>
</comment>
<evidence type="ECO:0000256" key="3">
    <source>
        <dbReference type="ARBA" id="ARBA00022475"/>
    </source>
</evidence>
<evidence type="ECO:0000256" key="16">
    <source>
        <dbReference type="RuleBase" id="RU361153"/>
    </source>
</evidence>
<comment type="catalytic activity">
    <reaction evidence="12">
        <text>Successive hydrolysis of beta-D-glucose units from the non-reducing ends of (1-&gt;3)-beta-D-glucans, releasing alpha-glucose.</text>
        <dbReference type="EC" id="3.2.1.58"/>
    </reaction>
</comment>
<dbReference type="AlphaFoldDB" id="A0AAW0RBU6"/>
<evidence type="ECO:0000256" key="12">
    <source>
        <dbReference type="ARBA" id="ARBA00036824"/>
    </source>
</evidence>
<evidence type="ECO:0000256" key="15">
    <source>
        <dbReference type="ARBA" id="ARBA00041260"/>
    </source>
</evidence>
<evidence type="ECO:0000256" key="17">
    <source>
        <dbReference type="SAM" id="SignalP"/>
    </source>
</evidence>
<keyword evidence="4" id="KW-0812">Transmembrane</keyword>
<protein>
    <recommendedName>
        <fullName evidence="14">glucan 1,3-beta-glucosidase</fullName>
        <ecNumber evidence="14">3.2.1.58</ecNumber>
    </recommendedName>
    <alternativeName>
        <fullName evidence="15">Exo-1,3-beta-glucanase D</fullName>
    </alternativeName>
</protein>
<evidence type="ECO:0000256" key="8">
    <source>
        <dbReference type="ARBA" id="ARBA00023136"/>
    </source>
</evidence>
<accession>A0AAW0RBU6</accession>
<dbReference type="SUPFAM" id="SSF51445">
    <property type="entry name" value="(Trans)glycosidases"/>
    <property type="match status" value="1"/>
</dbReference>
<dbReference type="InterPro" id="IPR050386">
    <property type="entry name" value="Glycosyl_hydrolase_5"/>
</dbReference>
<keyword evidence="11" id="KW-0961">Cell wall biogenesis/degradation</keyword>
<name>A0AAW0RBU6_9PEZI</name>
<dbReference type="EC" id="3.2.1.58" evidence="14"/>
<keyword evidence="3" id="KW-1003">Cell membrane</keyword>
<keyword evidence="9" id="KW-0325">Glycoprotein</keyword>
<keyword evidence="10 16" id="KW-0326">Glycosidase</keyword>
<keyword evidence="6" id="KW-0735">Signal-anchor</keyword>
<keyword evidence="8" id="KW-0472">Membrane</keyword>
<evidence type="ECO:0000256" key="11">
    <source>
        <dbReference type="ARBA" id="ARBA00023316"/>
    </source>
</evidence>
<dbReference type="Pfam" id="PF00150">
    <property type="entry name" value="Cellulase"/>
    <property type="match status" value="1"/>
</dbReference>
<dbReference type="PANTHER" id="PTHR31297:SF34">
    <property type="entry name" value="GLUCAN 1,3-BETA-GLUCOSIDASE 2"/>
    <property type="match status" value="1"/>
</dbReference>
<keyword evidence="17" id="KW-0732">Signal</keyword>
<evidence type="ECO:0000313" key="19">
    <source>
        <dbReference type="EMBL" id="KAK8132229.1"/>
    </source>
</evidence>
<reference evidence="19 20" key="1">
    <citation type="submission" date="2023-01" db="EMBL/GenBank/DDBJ databases">
        <title>Analysis of 21 Apiospora genomes using comparative genomics revels a genus with tremendous synthesis potential of carbohydrate active enzymes and secondary metabolites.</title>
        <authorList>
            <person name="Sorensen T."/>
        </authorList>
    </citation>
    <scope>NUCLEOTIDE SEQUENCE [LARGE SCALE GENOMIC DNA]</scope>
    <source>
        <strain evidence="19 20">CBS 117206</strain>
    </source>
</reference>
<dbReference type="InterPro" id="IPR001547">
    <property type="entry name" value="Glyco_hydro_5"/>
</dbReference>
<evidence type="ECO:0000256" key="13">
    <source>
        <dbReference type="ARBA" id="ARBA00037126"/>
    </source>
</evidence>
<organism evidence="19 20">
    <name type="scientific">Apiospora kogelbergensis</name>
    <dbReference type="NCBI Taxonomy" id="1337665"/>
    <lineage>
        <taxon>Eukaryota</taxon>
        <taxon>Fungi</taxon>
        <taxon>Dikarya</taxon>
        <taxon>Ascomycota</taxon>
        <taxon>Pezizomycotina</taxon>
        <taxon>Sordariomycetes</taxon>
        <taxon>Xylariomycetidae</taxon>
        <taxon>Amphisphaeriales</taxon>
        <taxon>Apiosporaceae</taxon>
        <taxon>Apiospora</taxon>
    </lineage>
</organism>
<feature type="signal peptide" evidence="17">
    <location>
        <begin position="1"/>
        <end position="16"/>
    </location>
</feature>
<dbReference type="InterPro" id="IPR017853">
    <property type="entry name" value="GH"/>
</dbReference>
<gene>
    <name evidence="19" type="ORF">PG999_000402</name>
</gene>
<dbReference type="Proteomes" id="UP001392437">
    <property type="component" value="Unassembled WGS sequence"/>
</dbReference>
<dbReference type="EMBL" id="JAQQWP010000001">
    <property type="protein sequence ID" value="KAK8132229.1"/>
    <property type="molecule type" value="Genomic_DNA"/>
</dbReference>
<evidence type="ECO:0000256" key="5">
    <source>
        <dbReference type="ARBA" id="ARBA00022801"/>
    </source>
</evidence>
<evidence type="ECO:0000256" key="10">
    <source>
        <dbReference type="ARBA" id="ARBA00023295"/>
    </source>
</evidence>
<feature type="domain" description="Glycoside hydrolase family 5" evidence="18">
    <location>
        <begin position="90"/>
        <end position="377"/>
    </location>
</feature>
<comment type="similarity">
    <text evidence="2 16">Belongs to the glycosyl hydrolase 5 (cellulase A) family.</text>
</comment>
<comment type="subcellular location">
    <subcellularLocation>
        <location evidence="1">Cell membrane</location>
        <topology evidence="1">Single-pass type II membrane protein</topology>
    </subcellularLocation>
</comment>
<dbReference type="PANTHER" id="PTHR31297">
    <property type="entry name" value="GLUCAN ENDO-1,6-BETA-GLUCOSIDASE B"/>
    <property type="match status" value="1"/>
</dbReference>
<evidence type="ECO:0000256" key="4">
    <source>
        <dbReference type="ARBA" id="ARBA00022692"/>
    </source>
</evidence>
<evidence type="ECO:0000259" key="18">
    <source>
        <dbReference type="Pfam" id="PF00150"/>
    </source>
</evidence>
<dbReference type="GO" id="GO:0009986">
    <property type="term" value="C:cell surface"/>
    <property type="evidence" value="ECO:0007669"/>
    <property type="project" value="TreeGrafter"/>
</dbReference>
<evidence type="ECO:0000256" key="6">
    <source>
        <dbReference type="ARBA" id="ARBA00022968"/>
    </source>
</evidence>
<proteinExistence type="inferred from homology"/>
<sequence length="415" mass="46961">MLAAIPSLLLAALASGAVISPAKDATVEARWKPGNVPIREVNLGSQFIIEPWMAKDEWRGMGCVDNNNNMLADEWSCVQKLGQAQANKAWKKHWDTWITQADIQRIHDYKLNTIRIPVGFWIREDLVQAGEFYPRGGLSYLDRIVGWASDLGLQIIIDLHGAPGSQSYNQAFTGLQTNNPAFYTQNNFERTYKFLEWMAERIHTKNEYRNVYALQVLNEPVRSGENADQAGNMVWNFYPEAWRRIRAREAQLGTSSQNLLHIIFMGASWGSGDPASNLPGDRTFLGIDDHKYYKWDDSFRSASKQQYLDAACRDDHGTSRDTIVGEWSLGVHTDLQAQPGWAPAGATAETKAWYRKYWAAQAASYERAGGWVFWSWKCNWLWDSGTDDWRWCYDSAVANGVIPNDATVATSISPC</sequence>
<dbReference type="GO" id="GO:0071555">
    <property type="term" value="P:cell wall organization"/>
    <property type="evidence" value="ECO:0007669"/>
    <property type="project" value="UniProtKB-KW"/>
</dbReference>
<evidence type="ECO:0000313" key="20">
    <source>
        <dbReference type="Proteomes" id="UP001392437"/>
    </source>
</evidence>
<evidence type="ECO:0000256" key="14">
    <source>
        <dbReference type="ARBA" id="ARBA00038929"/>
    </source>
</evidence>
<keyword evidence="20" id="KW-1185">Reference proteome</keyword>
<evidence type="ECO:0000256" key="9">
    <source>
        <dbReference type="ARBA" id="ARBA00023180"/>
    </source>
</evidence>
<evidence type="ECO:0000256" key="2">
    <source>
        <dbReference type="ARBA" id="ARBA00005641"/>
    </source>
</evidence>
<keyword evidence="7" id="KW-1133">Transmembrane helix</keyword>
<dbReference type="GO" id="GO:0004338">
    <property type="term" value="F:glucan exo-1,3-beta-glucosidase activity"/>
    <property type="evidence" value="ECO:0007669"/>
    <property type="project" value="UniProtKB-EC"/>
</dbReference>
<feature type="chain" id="PRO_5043441101" description="glucan 1,3-beta-glucosidase" evidence="17">
    <location>
        <begin position="17"/>
        <end position="415"/>
    </location>
</feature>